<comment type="similarity">
    <text evidence="6">Belongs to the fabD family.</text>
</comment>
<dbReference type="GO" id="GO:0006633">
    <property type="term" value="P:fatty acid biosynthetic process"/>
    <property type="evidence" value="ECO:0007669"/>
    <property type="project" value="TreeGrafter"/>
</dbReference>
<sequence>MDEWVFLFPGQGSQRVGMVQDFLDHYPQQTRGFFNIAQEKTGVDLLKLSLDGPEEELNLTYNTQPALLTLSALIYQVMSSTNSFIPVAVAGHSLGEYSALIAAGSINFSDAVYLVRKRGEIMQDAVPAGNGTMVAVIGLPDQQLEPLIQELSHNGKFEIANYNSSEQVVFSLEKTLVPLIMEKAKSRGAKKIIELRVSAPFHSSFMREAAREFQAILSQISISRPRLKFLSNVTADYANDPEKIRELLNQQMVSPVRWKEIMDRLYQDGYRKFVEIGPGNVLSKLFKREYDQVETRALQSVTALNEWMKEAS</sequence>
<dbReference type="NCBIfam" id="TIGR00128">
    <property type="entry name" value="fabD"/>
    <property type="match status" value="1"/>
</dbReference>
<dbReference type="Pfam" id="PF00698">
    <property type="entry name" value="Acyl_transf_1"/>
    <property type="match status" value="1"/>
</dbReference>
<dbReference type="InterPro" id="IPR050858">
    <property type="entry name" value="Mal-CoA-ACP_Trans/PKS_FabD"/>
</dbReference>
<feature type="active site" evidence="7">
    <location>
        <position position="202"/>
    </location>
</feature>
<dbReference type="InterPro" id="IPR014043">
    <property type="entry name" value="Acyl_transferase_dom"/>
</dbReference>
<dbReference type="GO" id="GO:0005829">
    <property type="term" value="C:cytosol"/>
    <property type="evidence" value="ECO:0007669"/>
    <property type="project" value="TreeGrafter"/>
</dbReference>
<dbReference type="InterPro" id="IPR016035">
    <property type="entry name" value="Acyl_Trfase/lysoPLipase"/>
</dbReference>
<dbReference type="InterPro" id="IPR001227">
    <property type="entry name" value="Ac_transferase_dom_sf"/>
</dbReference>
<feature type="domain" description="Malonyl-CoA:ACP transacylase (MAT)" evidence="8">
    <location>
        <begin position="7"/>
        <end position="306"/>
    </location>
</feature>
<evidence type="ECO:0000256" key="1">
    <source>
        <dbReference type="ARBA" id="ARBA00013258"/>
    </source>
</evidence>
<dbReference type="InterPro" id="IPR024925">
    <property type="entry name" value="Malonyl_CoA-ACP_transAc"/>
</dbReference>
<dbReference type="Proteomes" id="UP000485569">
    <property type="component" value="Unassembled WGS sequence"/>
</dbReference>
<name>A0A1V5SZ15_9BACT</name>
<keyword evidence="3 6" id="KW-0808">Transferase</keyword>
<feature type="active site" evidence="7">
    <location>
        <position position="93"/>
    </location>
</feature>
<evidence type="ECO:0000256" key="2">
    <source>
        <dbReference type="ARBA" id="ARBA00018953"/>
    </source>
</evidence>
<dbReference type="PANTHER" id="PTHR42681">
    <property type="entry name" value="MALONYL-COA-ACYL CARRIER PROTEIN TRANSACYLASE, MITOCHONDRIAL"/>
    <property type="match status" value="1"/>
</dbReference>
<evidence type="ECO:0000256" key="7">
    <source>
        <dbReference type="PIRSR" id="PIRSR000446-1"/>
    </source>
</evidence>
<dbReference type="InterPro" id="IPR004410">
    <property type="entry name" value="Malonyl_CoA-ACP_transAc_FabD"/>
</dbReference>
<dbReference type="AlphaFoldDB" id="A0A1V5SZ15"/>
<proteinExistence type="inferred from homology"/>
<dbReference type="SUPFAM" id="SSF55048">
    <property type="entry name" value="Probable ACP-binding domain of malonyl-CoA ACP transacylase"/>
    <property type="match status" value="1"/>
</dbReference>
<dbReference type="SMART" id="SM00827">
    <property type="entry name" value="PKS_AT"/>
    <property type="match status" value="1"/>
</dbReference>
<evidence type="ECO:0000256" key="6">
    <source>
        <dbReference type="PIRNR" id="PIRNR000446"/>
    </source>
</evidence>
<comment type="caution">
    <text evidence="9">The sequence shown here is derived from an EMBL/GenBank/DDBJ whole genome shotgun (WGS) entry which is preliminary data.</text>
</comment>
<dbReference type="InterPro" id="IPR016036">
    <property type="entry name" value="Malonyl_transacylase_ACP-bd"/>
</dbReference>
<evidence type="ECO:0000256" key="5">
    <source>
        <dbReference type="ARBA" id="ARBA00048462"/>
    </source>
</evidence>
<comment type="catalytic activity">
    <reaction evidence="5 6">
        <text>holo-[ACP] + malonyl-CoA = malonyl-[ACP] + CoA</text>
        <dbReference type="Rhea" id="RHEA:41792"/>
        <dbReference type="Rhea" id="RHEA-COMP:9623"/>
        <dbReference type="Rhea" id="RHEA-COMP:9685"/>
        <dbReference type="ChEBI" id="CHEBI:57287"/>
        <dbReference type="ChEBI" id="CHEBI:57384"/>
        <dbReference type="ChEBI" id="CHEBI:64479"/>
        <dbReference type="ChEBI" id="CHEBI:78449"/>
        <dbReference type="EC" id="2.3.1.39"/>
    </reaction>
</comment>
<dbReference type="SUPFAM" id="SSF52151">
    <property type="entry name" value="FabD/lysophospholipase-like"/>
    <property type="match status" value="1"/>
</dbReference>
<dbReference type="Gene3D" id="3.40.366.10">
    <property type="entry name" value="Malonyl-Coenzyme A Acyl Carrier Protein, domain 2"/>
    <property type="match status" value="1"/>
</dbReference>
<evidence type="ECO:0000313" key="9">
    <source>
        <dbReference type="EMBL" id="OQA59756.1"/>
    </source>
</evidence>
<evidence type="ECO:0000259" key="8">
    <source>
        <dbReference type="SMART" id="SM00827"/>
    </source>
</evidence>
<dbReference type="EMBL" id="MWBQ01000047">
    <property type="protein sequence ID" value="OQA59756.1"/>
    <property type="molecule type" value="Genomic_DNA"/>
</dbReference>
<dbReference type="Gene3D" id="3.30.70.250">
    <property type="entry name" value="Malonyl-CoA ACP transacylase, ACP-binding"/>
    <property type="match status" value="1"/>
</dbReference>
<dbReference type="GO" id="GO:0004314">
    <property type="term" value="F:[acyl-carrier-protein] S-malonyltransferase activity"/>
    <property type="evidence" value="ECO:0007669"/>
    <property type="project" value="UniProtKB-EC"/>
</dbReference>
<keyword evidence="4 6" id="KW-0012">Acyltransferase</keyword>
<gene>
    <name evidence="9" type="primary">fabD</name>
    <name evidence="9" type="ORF">BWY41_00785</name>
</gene>
<dbReference type="EC" id="2.3.1.39" evidence="1 6"/>
<organism evidence="9">
    <name type="scientific">Candidatus Atribacter allofermentans</name>
    <dbReference type="NCBI Taxonomy" id="1852833"/>
    <lineage>
        <taxon>Bacteria</taxon>
        <taxon>Pseudomonadati</taxon>
        <taxon>Atribacterota</taxon>
        <taxon>Atribacteria</taxon>
        <taxon>Atribacterales</taxon>
        <taxon>Atribacteraceae</taxon>
        <taxon>Atribacter</taxon>
    </lineage>
</organism>
<evidence type="ECO:0000256" key="4">
    <source>
        <dbReference type="ARBA" id="ARBA00023315"/>
    </source>
</evidence>
<dbReference type="PIRSF" id="PIRSF000446">
    <property type="entry name" value="Mct"/>
    <property type="match status" value="1"/>
</dbReference>
<dbReference type="PANTHER" id="PTHR42681:SF1">
    <property type="entry name" value="MALONYL-COA-ACYL CARRIER PROTEIN TRANSACYLASE, MITOCHONDRIAL"/>
    <property type="match status" value="1"/>
</dbReference>
<evidence type="ECO:0000256" key="3">
    <source>
        <dbReference type="ARBA" id="ARBA00022679"/>
    </source>
</evidence>
<reference evidence="9" key="1">
    <citation type="submission" date="2017-02" db="EMBL/GenBank/DDBJ databases">
        <title>Delving into the versatile metabolic prowess of the omnipresent phylum Bacteroidetes.</title>
        <authorList>
            <person name="Nobu M.K."/>
            <person name="Mei R."/>
            <person name="Narihiro T."/>
            <person name="Kuroda K."/>
            <person name="Liu W.-T."/>
        </authorList>
    </citation>
    <scope>NUCLEOTIDE SEQUENCE</scope>
    <source>
        <strain evidence="9">ADurb.Bin276</strain>
    </source>
</reference>
<protein>
    <recommendedName>
        <fullName evidence="2 6">Malonyl CoA-acyl carrier protein transacylase</fullName>
        <ecNumber evidence="1 6">2.3.1.39</ecNumber>
    </recommendedName>
</protein>
<accession>A0A1V5SZ15</accession>